<dbReference type="AlphaFoldDB" id="A0A3Q0DM11"/>
<organism evidence="3 4">
    <name type="scientific">Carlito syrichta</name>
    <name type="common">Philippine tarsier</name>
    <name type="synonym">Tarsius syrichta</name>
    <dbReference type="NCBI Taxonomy" id="1868482"/>
    <lineage>
        <taxon>Eukaryota</taxon>
        <taxon>Metazoa</taxon>
        <taxon>Chordata</taxon>
        <taxon>Craniata</taxon>
        <taxon>Vertebrata</taxon>
        <taxon>Euteleostomi</taxon>
        <taxon>Mammalia</taxon>
        <taxon>Eutheria</taxon>
        <taxon>Euarchontoglires</taxon>
        <taxon>Primates</taxon>
        <taxon>Haplorrhini</taxon>
        <taxon>Tarsiiformes</taxon>
        <taxon>Tarsiidae</taxon>
        <taxon>Carlito</taxon>
    </lineage>
</organism>
<dbReference type="Proteomes" id="UP000189704">
    <property type="component" value="Unplaced"/>
</dbReference>
<dbReference type="GeneID" id="103249243"/>
<evidence type="ECO:0000313" key="4">
    <source>
        <dbReference type="RefSeq" id="XP_021563145.1"/>
    </source>
</evidence>
<dbReference type="KEGG" id="csyr:103249243"/>
<sequence>MPARTAPARVPALVAPAGSLPDDVRRRLKDLERNSLTEKECVKEKLNLLHEFLQTEIKNQLCDLESKLHKEELSEERYLAKVKSLLSKDLSLENGALAVGREVNGRLENGSRARGETRRAGMAEADSSPKPASKPRTPRRSKSNGEAKPEPSPSPRITRKTTRQTTITSHFAKGPAKRKPQEESERAKPDESVEEEDKDQDEKRRRVTSKELVARPLPAEEPERVKPGTYTEKEEERDEKVKACFLE</sequence>
<accession>A0A3Q0DM11</accession>
<gene>
    <name evidence="4" type="primary">LOC103249243</name>
</gene>
<feature type="compositionally biased region" description="Basic and acidic residues" evidence="1">
    <location>
        <begin position="108"/>
        <end position="121"/>
    </location>
</feature>
<dbReference type="SMART" id="SM01137">
    <property type="entry name" value="DMAP_binding"/>
    <property type="match status" value="1"/>
</dbReference>
<feature type="non-terminal residue" evidence="4">
    <location>
        <position position="247"/>
    </location>
</feature>
<keyword evidence="3" id="KW-1185">Reference proteome</keyword>
<name>A0A3Q0DM11_CARSF</name>
<protein>
    <submittedName>
        <fullName evidence="4">DNA (Cytosine-5)-methyltransferase 1-like</fullName>
    </submittedName>
</protein>
<reference evidence="4" key="1">
    <citation type="submission" date="2025-08" db="UniProtKB">
        <authorList>
            <consortium name="RefSeq"/>
        </authorList>
    </citation>
    <scope>IDENTIFICATION</scope>
</reference>
<feature type="compositionally biased region" description="Basic and acidic residues" evidence="1">
    <location>
        <begin position="200"/>
        <end position="213"/>
    </location>
</feature>
<proteinExistence type="predicted"/>
<feature type="compositionally biased region" description="Basic and acidic residues" evidence="1">
    <location>
        <begin position="179"/>
        <end position="191"/>
    </location>
</feature>
<feature type="compositionally biased region" description="Basic and acidic residues" evidence="1">
    <location>
        <begin position="221"/>
        <end position="247"/>
    </location>
</feature>
<evidence type="ECO:0000313" key="3">
    <source>
        <dbReference type="Proteomes" id="UP000189704"/>
    </source>
</evidence>
<dbReference type="OrthoDB" id="5376140at2759"/>
<evidence type="ECO:0000259" key="2">
    <source>
        <dbReference type="PROSITE" id="PS51912"/>
    </source>
</evidence>
<feature type="region of interest" description="Disordered" evidence="1">
    <location>
        <begin position="108"/>
        <end position="247"/>
    </location>
</feature>
<dbReference type="PROSITE" id="PS51912">
    <property type="entry name" value="DMAP1_BIND"/>
    <property type="match status" value="1"/>
</dbReference>
<feature type="domain" description="DMAP1-binding" evidence="2">
    <location>
        <begin position="16"/>
        <end position="109"/>
    </location>
</feature>
<dbReference type="RefSeq" id="XP_021563145.1">
    <property type="nucleotide sequence ID" value="XM_021707470.1"/>
</dbReference>
<dbReference type="Pfam" id="PF06464">
    <property type="entry name" value="DMAP_binding"/>
    <property type="match status" value="1"/>
</dbReference>
<dbReference type="InterPro" id="IPR010506">
    <property type="entry name" value="DMAP1-bd"/>
</dbReference>
<evidence type="ECO:0000256" key="1">
    <source>
        <dbReference type="SAM" id="MobiDB-lite"/>
    </source>
</evidence>